<reference evidence="10" key="1">
    <citation type="journal article" date="2023" name="bioRxiv">
        <title>Scaffold-level genome assemblies of two parasitoid biocontrol wasps reveal the parthenogenesis mechanism and an associated novel virus.</title>
        <authorList>
            <person name="Inwood S."/>
            <person name="Skelly J."/>
            <person name="Guhlin J."/>
            <person name="Harrop T."/>
            <person name="Goldson S."/>
            <person name="Dearden P."/>
        </authorList>
    </citation>
    <scope>NUCLEOTIDE SEQUENCE</scope>
    <source>
        <strain evidence="10">Lincoln</strain>
        <tissue evidence="10">Whole body</tissue>
    </source>
</reference>
<dbReference type="PANTHER" id="PTHR11905">
    <property type="entry name" value="ADAM A DISINTEGRIN AND METALLOPROTEASE DOMAIN"/>
    <property type="match status" value="1"/>
</dbReference>
<feature type="domain" description="Peptidase M12B" evidence="9">
    <location>
        <begin position="199"/>
        <end position="425"/>
    </location>
</feature>
<evidence type="ECO:0000256" key="5">
    <source>
        <dbReference type="ARBA" id="ARBA00023049"/>
    </source>
</evidence>
<dbReference type="EMBL" id="JAQQBR010000002">
    <property type="protein sequence ID" value="KAK0181522.1"/>
    <property type="molecule type" value="Genomic_DNA"/>
</dbReference>
<evidence type="ECO:0000256" key="2">
    <source>
        <dbReference type="ARBA" id="ARBA00022723"/>
    </source>
</evidence>
<evidence type="ECO:0000313" key="11">
    <source>
        <dbReference type="Proteomes" id="UP001168972"/>
    </source>
</evidence>
<comment type="caution">
    <text evidence="10">The sequence shown here is derived from an EMBL/GenBank/DDBJ whole genome shotgun (WGS) entry which is preliminary data.</text>
</comment>
<evidence type="ECO:0000259" key="9">
    <source>
        <dbReference type="PROSITE" id="PS50215"/>
    </source>
</evidence>
<dbReference type="Gene3D" id="3.40.1620.60">
    <property type="match status" value="1"/>
</dbReference>
<reference evidence="10" key="2">
    <citation type="submission" date="2023-03" db="EMBL/GenBank/DDBJ databases">
        <authorList>
            <person name="Inwood S.N."/>
            <person name="Skelly J.G."/>
            <person name="Guhlin J."/>
            <person name="Harrop T.W.R."/>
            <person name="Goldson S.G."/>
            <person name="Dearden P.K."/>
        </authorList>
    </citation>
    <scope>NUCLEOTIDE SEQUENCE</scope>
    <source>
        <strain evidence="10">Lincoln</strain>
        <tissue evidence="10">Whole body</tissue>
    </source>
</reference>
<comment type="caution">
    <text evidence="8">Lacks conserved residue(s) required for the propagation of feature annotation.</text>
</comment>
<dbReference type="InterPro" id="IPR024079">
    <property type="entry name" value="MetalloPept_cat_dom_sf"/>
</dbReference>
<dbReference type="InterPro" id="IPR001590">
    <property type="entry name" value="Peptidase_M12B"/>
</dbReference>
<dbReference type="PANTHER" id="PTHR11905:SF249">
    <property type="entry name" value="SOL NARAE, ISOFORM C"/>
    <property type="match status" value="1"/>
</dbReference>
<keyword evidence="5" id="KW-0482">Metalloprotease</keyword>
<evidence type="ECO:0000256" key="8">
    <source>
        <dbReference type="PROSITE-ProRule" id="PRU00276"/>
    </source>
</evidence>
<keyword evidence="2 8" id="KW-0479">Metal-binding</keyword>
<protein>
    <recommendedName>
        <fullName evidence="9">Peptidase M12B domain-containing protein</fullName>
    </recommendedName>
</protein>
<feature type="binding site" evidence="8">
    <location>
        <position position="361"/>
    </location>
    <ligand>
        <name>Zn(2+)</name>
        <dbReference type="ChEBI" id="CHEBI:29105"/>
        <note>catalytic</note>
    </ligand>
</feature>
<dbReference type="InterPro" id="IPR041645">
    <property type="entry name" value="ADAMTS_CR_2"/>
</dbReference>
<proteinExistence type="predicted"/>
<feature type="binding site" evidence="8">
    <location>
        <position position="371"/>
    </location>
    <ligand>
        <name>Zn(2+)</name>
        <dbReference type="ChEBI" id="CHEBI:29105"/>
        <note>catalytic</note>
    </ligand>
</feature>
<dbReference type="GO" id="GO:0046872">
    <property type="term" value="F:metal ion binding"/>
    <property type="evidence" value="ECO:0007669"/>
    <property type="project" value="UniProtKB-KW"/>
</dbReference>
<dbReference type="GO" id="GO:0004222">
    <property type="term" value="F:metalloendopeptidase activity"/>
    <property type="evidence" value="ECO:0007669"/>
    <property type="project" value="InterPro"/>
</dbReference>
<feature type="active site" evidence="8">
    <location>
        <position position="362"/>
    </location>
</feature>
<keyword evidence="6" id="KW-1015">Disulfide bond</keyword>
<sequence length="538" mass="60846">MTEDELQLIFKTSRDKVPAYEVVSIIHDNKKRSISSTEVIKLRVFDKDLELYLHPTDGALVSVNTPVWTVKSDPTSLNGVNYELLKNPFQDVGKPYQDMSTQSAVVLQKNKLGLLQIYGKILSDYIVHPLPYRLSNRLFRRRRDLNMTINNNIKKDYHIIYRLPEPKAANNGIRVVNRDRASMNNIINSQFKRAIPETIFPELLIILDYSLYTNVGNNHQSAIQYLLSFWNAVDLRYRIINKPQIRLNLAAFILSISEGGTPYLDNFRRSLSEVDADQALEAMSKYYFEESRFSFESYDMAVALTKLDMCNMVEGQFCDPSTLGYAYEAGACNRSFIDHNTEAVAIVEDNGGYSAVLPATHEVAHLLGSPHDGLSKTSDCPGYDGYIMTSAVTFGENSFHWSSCSRKAFDEFFNSVDSECLFDIPQEGSRVLTTLPGKLKSLDEQCEKVYGSRACSYDSSVCTRLECYVPEGGGFCKAVTAAAEGSSCGERMHCIRGQCIPDTSKEFTSKYSSIVNSKLPNIEIDRHKIKFEPWTWKH</sequence>
<evidence type="ECO:0000256" key="1">
    <source>
        <dbReference type="ARBA" id="ARBA00022670"/>
    </source>
</evidence>
<dbReference type="Pfam" id="PF17771">
    <property type="entry name" value="ADAMTS_CR_2"/>
    <property type="match status" value="1"/>
</dbReference>
<evidence type="ECO:0000256" key="7">
    <source>
        <dbReference type="ARBA" id="ARBA00023180"/>
    </source>
</evidence>
<keyword evidence="7" id="KW-0325">Glycoprotein</keyword>
<dbReference type="GO" id="GO:0006509">
    <property type="term" value="P:membrane protein ectodomain proteolysis"/>
    <property type="evidence" value="ECO:0007669"/>
    <property type="project" value="TreeGrafter"/>
</dbReference>
<organism evidence="10 11">
    <name type="scientific">Microctonus hyperodae</name>
    <name type="common">Parasitoid wasp</name>
    <dbReference type="NCBI Taxonomy" id="165561"/>
    <lineage>
        <taxon>Eukaryota</taxon>
        <taxon>Metazoa</taxon>
        <taxon>Ecdysozoa</taxon>
        <taxon>Arthropoda</taxon>
        <taxon>Hexapoda</taxon>
        <taxon>Insecta</taxon>
        <taxon>Pterygota</taxon>
        <taxon>Neoptera</taxon>
        <taxon>Endopterygota</taxon>
        <taxon>Hymenoptera</taxon>
        <taxon>Apocrita</taxon>
        <taxon>Ichneumonoidea</taxon>
        <taxon>Braconidae</taxon>
        <taxon>Euphorinae</taxon>
        <taxon>Microctonus</taxon>
    </lineage>
</organism>
<dbReference type="Pfam" id="PF01421">
    <property type="entry name" value="Reprolysin"/>
    <property type="match status" value="1"/>
</dbReference>
<evidence type="ECO:0000256" key="6">
    <source>
        <dbReference type="ARBA" id="ARBA00023157"/>
    </source>
</evidence>
<evidence type="ECO:0000313" key="10">
    <source>
        <dbReference type="EMBL" id="KAK0181522.1"/>
    </source>
</evidence>
<accession>A0AA39G4S3</accession>
<feature type="binding site" evidence="8">
    <location>
        <position position="365"/>
    </location>
    <ligand>
        <name>Zn(2+)</name>
        <dbReference type="ChEBI" id="CHEBI:29105"/>
        <note>catalytic</note>
    </ligand>
</feature>
<dbReference type="Gene3D" id="3.40.390.10">
    <property type="entry name" value="Collagenase (Catalytic Domain)"/>
    <property type="match status" value="1"/>
</dbReference>
<keyword evidence="1" id="KW-0645">Protease</keyword>
<keyword evidence="3" id="KW-0378">Hydrolase</keyword>
<keyword evidence="4 8" id="KW-0862">Zinc</keyword>
<dbReference type="PROSITE" id="PS50215">
    <property type="entry name" value="ADAM_MEPRO"/>
    <property type="match status" value="1"/>
</dbReference>
<gene>
    <name evidence="10" type="ORF">PV327_003800</name>
</gene>
<dbReference type="AlphaFoldDB" id="A0AA39G4S3"/>
<name>A0AA39G4S3_MICHY</name>
<dbReference type="SUPFAM" id="SSF55486">
    <property type="entry name" value="Metalloproteases ('zincins'), catalytic domain"/>
    <property type="match status" value="1"/>
</dbReference>
<evidence type="ECO:0000256" key="3">
    <source>
        <dbReference type="ARBA" id="ARBA00022801"/>
    </source>
</evidence>
<keyword evidence="11" id="KW-1185">Reference proteome</keyword>
<evidence type="ECO:0000256" key="4">
    <source>
        <dbReference type="ARBA" id="ARBA00022833"/>
    </source>
</evidence>
<dbReference type="Proteomes" id="UP001168972">
    <property type="component" value="Unassembled WGS sequence"/>
</dbReference>